<evidence type="ECO:0000256" key="1">
    <source>
        <dbReference type="ARBA" id="ARBA00004533"/>
    </source>
</evidence>
<name>A0AA95SJC2_9BURK</name>
<proteinExistence type="inferred from homology"/>
<keyword evidence="5" id="KW-1003">Cell membrane</keyword>
<accession>A0AA95SJC2</accession>
<dbReference type="EMBL" id="CP116346">
    <property type="protein sequence ID" value="WIT09803.1"/>
    <property type="molecule type" value="Genomic_DNA"/>
</dbReference>
<evidence type="ECO:0000256" key="9">
    <source>
        <dbReference type="ARBA" id="ARBA00023136"/>
    </source>
</evidence>
<dbReference type="GO" id="GO:0015627">
    <property type="term" value="C:type II protein secretion system complex"/>
    <property type="evidence" value="ECO:0007669"/>
    <property type="project" value="InterPro"/>
</dbReference>
<evidence type="ECO:0000313" key="13">
    <source>
        <dbReference type="Proteomes" id="UP001177769"/>
    </source>
</evidence>
<keyword evidence="9 11" id="KW-0472">Membrane</keyword>
<evidence type="ECO:0000256" key="5">
    <source>
        <dbReference type="ARBA" id="ARBA00022475"/>
    </source>
</evidence>
<keyword evidence="8" id="KW-0653">Protein transport</keyword>
<evidence type="ECO:0000256" key="10">
    <source>
        <dbReference type="ARBA" id="ARBA00030772"/>
    </source>
</evidence>
<evidence type="ECO:0000256" key="3">
    <source>
        <dbReference type="ARBA" id="ARBA00021563"/>
    </source>
</evidence>
<gene>
    <name evidence="12" type="primary">gspN</name>
    <name evidence="12" type="ORF">PFX98_12690</name>
</gene>
<organism evidence="12 13">
    <name type="scientific">Paucibacter sediminis</name>
    <dbReference type="NCBI Taxonomy" id="3019553"/>
    <lineage>
        <taxon>Bacteria</taxon>
        <taxon>Pseudomonadati</taxon>
        <taxon>Pseudomonadota</taxon>
        <taxon>Betaproteobacteria</taxon>
        <taxon>Burkholderiales</taxon>
        <taxon>Sphaerotilaceae</taxon>
        <taxon>Roseateles</taxon>
    </lineage>
</organism>
<keyword evidence="7 11" id="KW-0812">Transmembrane</keyword>
<comment type="similarity">
    <text evidence="2">Belongs to the GSP N family.</text>
</comment>
<evidence type="ECO:0000256" key="2">
    <source>
        <dbReference type="ARBA" id="ARBA00007208"/>
    </source>
</evidence>
<dbReference type="RefSeq" id="WP_285230873.1">
    <property type="nucleotide sequence ID" value="NZ_CP116346.1"/>
</dbReference>
<dbReference type="GO" id="GO:0015628">
    <property type="term" value="P:protein secretion by the type II secretion system"/>
    <property type="evidence" value="ECO:0007669"/>
    <property type="project" value="InterPro"/>
</dbReference>
<keyword evidence="4" id="KW-0813">Transport</keyword>
<protein>
    <recommendedName>
        <fullName evidence="3">Type II secretion system protein N</fullName>
    </recommendedName>
    <alternativeName>
        <fullName evidence="10">General secretion pathway protein N</fullName>
    </alternativeName>
</protein>
<evidence type="ECO:0000313" key="12">
    <source>
        <dbReference type="EMBL" id="WIT09803.1"/>
    </source>
</evidence>
<evidence type="ECO:0000256" key="7">
    <source>
        <dbReference type="ARBA" id="ARBA00022692"/>
    </source>
</evidence>
<feature type="transmembrane region" description="Helical" evidence="11">
    <location>
        <begin position="27"/>
        <end position="50"/>
    </location>
</feature>
<evidence type="ECO:0000256" key="8">
    <source>
        <dbReference type="ARBA" id="ARBA00022927"/>
    </source>
</evidence>
<dbReference type="Proteomes" id="UP001177769">
    <property type="component" value="Chromosome"/>
</dbReference>
<sequence length="282" mass="29711">MKALSLRAARPPAEPGARARYGIGLRWPLIGALIGTLVALIAFAPASWLARGLASVTQEQLLLTDTRGTVWQGSGVLVLSGGAGSRDFSALPGRLEWSLGLQQLGLILRLRQACCLNGEMQLLLQPGFGHLAISVPAQGDWQARWPAAWLSGLGTPWNTLQLSGSVRLTTRELRLDWVQGRWRQSGAIQLDFINLASRVATLAPLGSYRLNISGDPASGASQLQLSTMEGALLLNGSGTLGGAAKARFLGEASAAPGREAALNNLLNIIGRRNGARSVISIG</sequence>
<evidence type="ECO:0000256" key="11">
    <source>
        <dbReference type="SAM" id="Phobius"/>
    </source>
</evidence>
<dbReference type="KEGG" id="pais:PFX98_12690"/>
<reference evidence="12" key="1">
    <citation type="submission" date="2023-01" db="EMBL/GenBank/DDBJ databases">
        <title>Whole genome sequence of Paucibacter sp. S2-9 isolated from pond sediment.</title>
        <authorList>
            <person name="Jung J.Y."/>
        </authorList>
    </citation>
    <scope>NUCLEOTIDE SEQUENCE</scope>
    <source>
        <strain evidence="12">S2-9</strain>
    </source>
</reference>
<evidence type="ECO:0000256" key="4">
    <source>
        <dbReference type="ARBA" id="ARBA00022448"/>
    </source>
</evidence>
<dbReference type="InterPro" id="IPR022792">
    <property type="entry name" value="T2SS_protein-GspN"/>
</dbReference>
<keyword evidence="6" id="KW-0997">Cell inner membrane</keyword>
<keyword evidence="13" id="KW-1185">Reference proteome</keyword>
<evidence type="ECO:0000256" key="6">
    <source>
        <dbReference type="ARBA" id="ARBA00022519"/>
    </source>
</evidence>
<dbReference type="AlphaFoldDB" id="A0AA95SJC2"/>
<dbReference type="Pfam" id="PF01203">
    <property type="entry name" value="T2SSN"/>
    <property type="match status" value="1"/>
</dbReference>
<keyword evidence="11" id="KW-1133">Transmembrane helix</keyword>
<dbReference type="GO" id="GO:0005886">
    <property type="term" value="C:plasma membrane"/>
    <property type="evidence" value="ECO:0007669"/>
    <property type="project" value="UniProtKB-SubCell"/>
</dbReference>
<comment type="subcellular location">
    <subcellularLocation>
        <location evidence="1">Cell inner membrane</location>
    </subcellularLocation>
</comment>